<dbReference type="KEGG" id="ppsc:EHS13_33480"/>
<evidence type="ECO:0000313" key="2">
    <source>
        <dbReference type="EMBL" id="QGQ99425.1"/>
    </source>
</evidence>
<dbReference type="OrthoDB" id="9773047at2"/>
<dbReference type="EMBL" id="CP034235">
    <property type="protein sequence ID" value="QGQ99425.1"/>
    <property type="molecule type" value="Genomic_DNA"/>
</dbReference>
<dbReference type="Proteomes" id="UP000426246">
    <property type="component" value="Chromosome"/>
</dbReference>
<keyword evidence="3" id="KW-1185">Reference proteome</keyword>
<protein>
    <submittedName>
        <fullName evidence="2">Class C beta-lactamase-related serine hydrolase</fullName>
    </submittedName>
</protein>
<evidence type="ECO:0000313" key="3">
    <source>
        <dbReference type="Proteomes" id="UP000426246"/>
    </source>
</evidence>
<sequence>MAQPFILPRSQPEAQGISSYAITEFINSIEAHNLELHSFMLLRHGHVLAEGWWNPYEANLPHMLFSLSKSFTSTAIGLAVDEGILSLDDQVISFFPDDLPVEVSANLAAMQIRHLLMMGTGNGEDTMGALVQQAEGNWVKGFLSVPVGYTPGTHFLYNTGATYMLSAILQKVSNQTLLEYLEPRLLEPLNIRNATWAVCPRGINTGGFGMNITTEAIANFGQLYLQKGIWNGKRLLSEAWVEEATSKHISNGDSDANDWTQGYGYQFWRSRHNAYRGDGAFGQYCVVLPEQDVVIAITAGLGDMQIVLNEVWDILLPALKSEALAKDEPAAALLQSLLNNLKLDPPQLQLLSVRETAINGREYSLEVNEDKYEKFSIRFEANEATAVFTMSYGDNIFQLGRGAWLPSKIQVSDVENGHNIASRISSSFTWQDDNTLVLVIRYIEMPFYQTIICRFEGEELVLEKTVNVSFGPKETAPIKGKQLNG</sequence>
<reference evidence="3" key="1">
    <citation type="submission" date="2018-11" db="EMBL/GenBank/DDBJ databases">
        <title>Complete genome sequence of Paenibacillus sp. ML311-T8.</title>
        <authorList>
            <person name="Nam Y.-D."/>
            <person name="Kang J."/>
            <person name="Chung W.-H."/>
            <person name="Park Y.S."/>
        </authorList>
    </citation>
    <scope>NUCLEOTIDE SEQUENCE [LARGE SCALE GENOMIC DNA]</scope>
    <source>
        <strain evidence="3">ML311-T8</strain>
    </source>
</reference>
<dbReference type="Pfam" id="PF00144">
    <property type="entry name" value="Beta-lactamase"/>
    <property type="match status" value="1"/>
</dbReference>
<dbReference type="InterPro" id="IPR012338">
    <property type="entry name" value="Beta-lactam/transpept-like"/>
</dbReference>
<gene>
    <name evidence="2" type="ORF">EHS13_33480</name>
</gene>
<dbReference type="PANTHER" id="PTHR43283:SF7">
    <property type="entry name" value="BETA-LACTAMASE-RELATED DOMAIN-CONTAINING PROTEIN"/>
    <property type="match status" value="1"/>
</dbReference>
<dbReference type="AlphaFoldDB" id="A0A6B8RUW4"/>
<keyword evidence="2" id="KW-0378">Hydrolase</keyword>
<dbReference type="SUPFAM" id="SSF56601">
    <property type="entry name" value="beta-lactamase/transpeptidase-like"/>
    <property type="match status" value="1"/>
</dbReference>
<evidence type="ECO:0000259" key="1">
    <source>
        <dbReference type="Pfam" id="PF00144"/>
    </source>
</evidence>
<dbReference type="RefSeq" id="WP_155704589.1">
    <property type="nucleotide sequence ID" value="NZ_CP034235.1"/>
</dbReference>
<dbReference type="PANTHER" id="PTHR43283">
    <property type="entry name" value="BETA-LACTAMASE-RELATED"/>
    <property type="match status" value="1"/>
</dbReference>
<accession>A0A6B8RUW4</accession>
<dbReference type="Gene3D" id="3.40.710.10">
    <property type="entry name" value="DD-peptidase/beta-lactamase superfamily"/>
    <property type="match status" value="1"/>
</dbReference>
<dbReference type="InterPro" id="IPR050789">
    <property type="entry name" value="Diverse_Enzym_Activities"/>
</dbReference>
<organism evidence="2 3">
    <name type="scientific">Paenibacillus psychroresistens</name>
    <dbReference type="NCBI Taxonomy" id="1778678"/>
    <lineage>
        <taxon>Bacteria</taxon>
        <taxon>Bacillati</taxon>
        <taxon>Bacillota</taxon>
        <taxon>Bacilli</taxon>
        <taxon>Bacillales</taxon>
        <taxon>Paenibacillaceae</taxon>
        <taxon>Paenibacillus</taxon>
    </lineage>
</organism>
<name>A0A6B8RUW4_9BACL</name>
<proteinExistence type="predicted"/>
<dbReference type="InterPro" id="IPR001466">
    <property type="entry name" value="Beta-lactam-related"/>
</dbReference>
<feature type="domain" description="Beta-lactamase-related" evidence="1">
    <location>
        <begin position="38"/>
        <end position="298"/>
    </location>
</feature>
<dbReference type="GO" id="GO:0016787">
    <property type="term" value="F:hydrolase activity"/>
    <property type="evidence" value="ECO:0007669"/>
    <property type="project" value="UniProtKB-KW"/>
</dbReference>